<protein>
    <submittedName>
        <fullName evidence="2">Transposase family protein</fullName>
    </submittedName>
</protein>
<evidence type="ECO:0000313" key="2">
    <source>
        <dbReference type="EMBL" id="MCI4676684.1"/>
    </source>
</evidence>
<keyword evidence="3" id="KW-1185">Reference proteome</keyword>
<evidence type="ECO:0000313" key="3">
    <source>
        <dbReference type="Proteomes" id="UP001139068"/>
    </source>
</evidence>
<reference evidence="2" key="1">
    <citation type="journal article" date="2022" name="ISME J.">
        <title>Identification of active gaseous-alkane degraders at natural gas seeps.</title>
        <authorList>
            <person name="Farhan Ul Haque M."/>
            <person name="Hernandez M."/>
            <person name="Crombie A.T."/>
            <person name="Murrell J.C."/>
        </authorList>
    </citation>
    <scope>NUCLEOTIDE SEQUENCE</scope>
    <source>
        <strain evidence="2">ANDR5</strain>
    </source>
</reference>
<dbReference type="InterPro" id="IPR012337">
    <property type="entry name" value="RNaseH-like_sf"/>
</dbReference>
<sequence>MEGKIDMAARRQVANKLRGQYRKASKADKTKILDRVVATTGMGRSTARRMLTGPRLPEPAEQVDGRRLRARGFSDDARALLEHVWALMGMPCGKYLVVMVELWLPLLAAASDLDKPFATEAAVAELKAMSAATVDRYLKPARDRMRIKGISTTKPSPLLRNSIAIRTCADEAPDAPGVIEADTVAHCGPTLIGEFARTLTMTDLVTGWTENCSIRNNASKWILEGIEELQERFPFDLVIFDSDCGSEFINHEVADWLQDRDIAQTRSRPYQKNDQAHVESKNNHVVRKHAFYWRYDTPAELELLNRLWPMVSLRLNFFTPTKKPVGYTTTANGRRKRIYDKPATPWQRLQASEHIDTQQLSNVAARIEGINPADLTRQINTIQMQLLDLAKAKTEALAAARHTDLQALDPSINRLAKAK</sequence>
<dbReference type="SUPFAM" id="SSF53098">
    <property type="entry name" value="Ribonuclease H-like"/>
    <property type="match status" value="1"/>
</dbReference>
<dbReference type="RefSeq" id="WP_243072852.1">
    <property type="nucleotide sequence ID" value="NZ_JAIVFL010000001.1"/>
</dbReference>
<dbReference type="Pfam" id="PF00665">
    <property type="entry name" value="rve"/>
    <property type="match status" value="1"/>
</dbReference>
<dbReference type="EMBL" id="JAIVFL010000001">
    <property type="protein sequence ID" value="MCI4676684.1"/>
    <property type="molecule type" value="Genomic_DNA"/>
</dbReference>
<organism evidence="2 3">
    <name type="scientific">Candidatus Mycolicibacterium alkanivorans</name>
    <dbReference type="NCBI Taxonomy" id="2954114"/>
    <lineage>
        <taxon>Bacteria</taxon>
        <taxon>Bacillati</taxon>
        <taxon>Actinomycetota</taxon>
        <taxon>Actinomycetes</taxon>
        <taxon>Mycobacteriales</taxon>
        <taxon>Mycobacteriaceae</taxon>
        <taxon>Mycolicibacterium</taxon>
    </lineage>
</organism>
<accession>A0ABS9Z0X0</accession>
<feature type="domain" description="Integrase catalytic" evidence="1">
    <location>
        <begin position="169"/>
        <end position="337"/>
    </location>
</feature>
<dbReference type="PROSITE" id="PS50994">
    <property type="entry name" value="INTEGRASE"/>
    <property type="match status" value="1"/>
</dbReference>
<name>A0ABS9Z0X0_9MYCO</name>
<dbReference type="Proteomes" id="UP001139068">
    <property type="component" value="Unassembled WGS sequence"/>
</dbReference>
<comment type="caution">
    <text evidence="2">The sequence shown here is derived from an EMBL/GenBank/DDBJ whole genome shotgun (WGS) entry which is preliminary data.</text>
</comment>
<gene>
    <name evidence="2" type="ORF">K9U37_18065</name>
</gene>
<dbReference type="Gene3D" id="3.30.420.10">
    <property type="entry name" value="Ribonuclease H-like superfamily/Ribonuclease H"/>
    <property type="match status" value="1"/>
</dbReference>
<dbReference type="InterPro" id="IPR001584">
    <property type="entry name" value="Integrase_cat-core"/>
</dbReference>
<evidence type="ECO:0000259" key="1">
    <source>
        <dbReference type="PROSITE" id="PS50994"/>
    </source>
</evidence>
<dbReference type="InterPro" id="IPR036397">
    <property type="entry name" value="RNaseH_sf"/>
</dbReference>
<proteinExistence type="predicted"/>